<gene>
    <name evidence="1" type="ORF">UFOPK2922_01413</name>
    <name evidence="2" type="ORF">UFOPK4209_00814</name>
</gene>
<evidence type="ECO:0000313" key="2">
    <source>
        <dbReference type="EMBL" id="CAB5039020.1"/>
    </source>
</evidence>
<proteinExistence type="predicted"/>
<reference evidence="1" key="1">
    <citation type="submission" date="2020-05" db="EMBL/GenBank/DDBJ databases">
        <authorList>
            <person name="Chiriac C."/>
            <person name="Salcher M."/>
            <person name="Ghai R."/>
            <person name="Kavagutti S V."/>
        </authorList>
    </citation>
    <scope>NUCLEOTIDE SEQUENCE</scope>
</reference>
<dbReference type="EMBL" id="CAEZZS010000106">
    <property type="protein sequence ID" value="CAB4787354.1"/>
    <property type="molecule type" value="Genomic_DNA"/>
</dbReference>
<dbReference type="EMBL" id="CAFBPY010000127">
    <property type="protein sequence ID" value="CAB5039020.1"/>
    <property type="molecule type" value="Genomic_DNA"/>
</dbReference>
<sequence length="82" mass="8694">MLNALRLPPSAVHLANGNAKSAAPTTVAVCTKPASASEPVIWTTNSEPAAKVPVTPNPERVCAPERTRKLFFWITAISVCPK</sequence>
<protein>
    <submittedName>
        <fullName evidence="1">Unannotated protein</fullName>
    </submittedName>
</protein>
<evidence type="ECO:0000313" key="1">
    <source>
        <dbReference type="EMBL" id="CAB4787354.1"/>
    </source>
</evidence>
<organism evidence="1">
    <name type="scientific">freshwater metagenome</name>
    <dbReference type="NCBI Taxonomy" id="449393"/>
    <lineage>
        <taxon>unclassified sequences</taxon>
        <taxon>metagenomes</taxon>
        <taxon>ecological metagenomes</taxon>
    </lineage>
</organism>
<accession>A0A6J6WVW5</accession>
<name>A0A6J6WVW5_9ZZZZ</name>
<dbReference type="AlphaFoldDB" id="A0A6J6WVW5"/>